<dbReference type="AlphaFoldDB" id="A0AAV7PRL3"/>
<name>A0AAV7PRL3_PLEWA</name>
<gene>
    <name evidence="2" type="ORF">NDU88_006529</name>
</gene>
<dbReference type="EMBL" id="JANPWB010000011">
    <property type="protein sequence ID" value="KAJ1128150.1"/>
    <property type="molecule type" value="Genomic_DNA"/>
</dbReference>
<evidence type="ECO:0000313" key="3">
    <source>
        <dbReference type="Proteomes" id="UP001066276"/>
    </source>
</evidence>
<protein>
    <submittedName>
        <fullName evidence="2">Uncharacterized protein</fullName>
    </submittedName>
</protein>
<sequence length="85" mass="9763">MEVCTPPPPGEKRQAGKPIKYGATRWESEGRTKRGGPQHTWKYRNTREGDQSEAHWCSMQQVLEFVADVSRQHEEKKGEGNTHVE</sequence>
<organism evidence="2 3">
    <name type="scientific">Pleurodeles waltl</name>
    <name type="common">Iberian ribbed newt</name>
    <dbReference type="NCBI Taxonomy" id="8319"/>
    <lineage>
        <taxon>Eukaryota</taxon>
        <taxon>Metazoa</taxon>
        <taxon>Chordata</taxon>
        <taxon>Craniata</taxon>
        <taxon>Vertebrata</taxon>
        <taxon>Euteleostomi</taxon>
        <taxon>Amphibia</taxon>
        <taxon>Batrachia</taxon>
        <taxon>Caudata</taxon>
        <taxon>Salamandroidea</taxon>
        <taxon>Salamandridae</taxon>
        <taxon>Pleurodelinae</taxon>
        <taxon>Pleurodeles</taxon>
    </lineage>
</organism>
<feature type="compositionally biased region" description="Basic residues" evidence="1">
    <location>
        <begin position="33"/>
        <end position="44"/>
    </location>
</feature>
<accession>A0AAV7PRL3</accession>
<comment type="caution">
    <text evidence="2">The sequence shown here is derived from an EMBL/GenBank/DDBJ whole genome shotgun (WGS) entry which is preliminary data.</text>
</comment>
<dbReference type="Proteomes" id="UP001066276">
    <property type="component" value="Chromosome 7"/>
</dbReference>
<evidence type="ECO:0000313" key="2">
    <source>
        <dbReference type="EMBL" id="KAJ1128150.1"/>
    </source>
</evidence>
<keyword evidence="3" id="KW-1185">Reference proteome</keyword>
<feature type="region of interest" description="Disordered" evidence="1">
    <location>
        <begin position="1"/>
        <end position="52"/>
    </location>
</feature>
<evidence type="ECO:0000256" key="1">
    <source>
        <dbReference type="SAM" id="MobiDB-lite"/>
    </source>
</evidence>
<proteinExistence type="predicted"/>
<reference evidence="2" key="1">
    <citation type="journal article" date="2022" name="bioRxiv">
        <title>Sequencing and chromosome-scale assembly of the giantPleurodeles waltlgenome.</title>
        <authorList>
            <person name="Brown T."/>
            <person name="Elewa A."/>
            <person name="Iarovenko S."/>
            <person name="Subramanian E."/>
            <person name="Araus A.J."/>
            <person name="Petzold A."/>
            <person name="Susuki M."/>
            <person name="Suzuki K.-i.T."/>
            <person name="Hayashi T."/>
            <person name="Toyoda A."/>
            <person name="Oliveira C."/>
            <person name="Osipova E."/>
            <person name="Leigh N.D."/>
            <person name="Simon A."/>
            <person name="Yun M.H."/>
        </authorList>
    </citation>
    <scope>NUCLEOTIDE SEQUENCE</scope>
    <source>
        <strain evidence="2">20211129_DDA</strain>
        <tissue evidence="2">Liver</tissue>
    </source>
</reference>